<evidence type="ECO:0000313" key="4">
    <source>
        <dbReference type="Proteomes" id="UP000772434"/>
    </source>
</evidence>
<name>A0A9P5Q4B8_9AGAR</name>
<gene>
    <name evidence="3" type="ORF">BDP27DRAFT_1399365</name>
</gene>
<feature type="chain" id="PRO_5040219566" evidence="2">
    <location>
        <begin position="22"/>
        <end position="608"/>
    </location>
</feature>
<protein>
    <submittedName>
        <fullName evidence="3">Uncharacterized protein</fullName>
    </submittedName>
</protein>
<reference evidence="3" key="1">
    <citation type="submission" date="2020-11" db="EMBL/GenBank/DDBJ databases">
        <authorList>
            <consortium name="DOE Joint Genome Institute"/>
            <person name="Ahrendt S."/>
            <person name="Riley R."/>
            <person name="Andreopoulos W."/>
            <person name="Labutti K."/>
            <person name="Pangilinan J."/>
            <person name="Ruiz-Duenas F.J."/>
            <person name="Barrasa J.M."/>
            <person name="Sanchez-Garcia M."/>
            <person name="Camarero S."/>
            <person name="Miyauchi S."/>
            <person name="Serrano A."/>
            <person name="Linde D."/>
            <person name="Babiker R."/>
            <person name="Drula E."/>
            <person name="Ayuso-Fernandez I."/>
            <person name="Pacheco R."/>
            <person name="Padilla G."/>
            <person name="Ferreira P."/>
            <person name="Barriuso J."/>
            <person name="Kellner H."/>
            <person name="Castanera R."/>
            <person name="Alfaro M."/>
            <person name="Ramirez L."/>
            <person name="Pisabarro A.G."/>
            <person name="Kuo A."/>
            <person name="Tritt A."/>
            <person name="Lipzen A."/>
            <person name="He G."/>
            <person name="Yan M."/>
            <person name="Ng V."/>
            <person name="Cullen D."/>
            <person name="Martin F."/>
            <person name="Rosso M.-N."/>
            <person name="Henrissat B."/>
            <person name="Hibbett D."/>
            <person name="Martinez A.T."/>
            <person name="Grigoriev I.V."/>
        </authorList>
    </citation>
    <scope>NUCLEOTIDE SEQUENCE</scope>
    <source>
        <strain evidence="3">AH 40177</strain>
    </source>
</reference>
<sequence>MLFTIPYASVLLVASVSCIWATPIAVNRDIGSLEARGLGLNSLSARGDVHAIHRRAGRGTPHQPKGVTGFTFLTWVKEFLKDTLPHVRDAFPRAEIPIDIDIPTGEIETSWMALSKQDTAVRPAIVEFAFMLGNNPHVRYRGVLSNPVGVTVQEGEGDSRTPENRGMLYMDRPRTAPGERLTYEWHRIYPAAPNSLMPGGKLAALNPGYDPLHTGNWITDFTFTKKVIPDKPTKDEDIARLAQALLAYALPDLEVFGLTYDPPSEMDSAHLLAIKDIEFTFRLQEAGKGVKYQGILKKPMGKLGGAGKGAVGREKQRVYPKPSNNIGKKRVAGANSHSNVKSPVVVEGQHKGGMREAGADAESQRDVKPKRPAGSHPDVNSPKRIALDPRLVSGLAANIKISKTCQFTSLAGFQNAFAADSTAIVEFAFMLGNNPPQLNPRYNLIYTGRYLDGSFLLGHWITDFIFTEKMLLAHALPHVEVFDVTGAPYEPPADVYAVVIRPTHRTAETTDVEFTFRLKEATKAGPGRTHFRGENNWCFQSTYRGRNEEQSWITSFQRRRQATENWIPWASSRDQCQTTESWIPNPSSSSRCRRPGGKSSGAKAKPEP</sequence>
<dbReference type="AlphaFoldDB" id="A0A9P5Q4B8"/>
<feature type="compositionally biased region" description="Basic and acidic residues" evidence="1">
    <location>
        <begin position="348"/>
        <end position="369"/>
    </location>
</feature>
<evidence type="ECO:0000256" key="2">
    <source>
        <dbReference type="SAM" id="SignalP"/>
    </source>
</evidence>
<evidence type="ECO:0000256" key="1">
    <source>
        <dbReference type="SAM" id="MobiDB-lite"/>
    </source>
</evidence>
<dbReference type="EMBL" id="JADNRY010000012">
    <property type="protein sequence ID" value="KAF9074544.1"/>
    <property type="molecule type" value="Genomic_DNA"/>
</dbReference>
<feature type="signal peptide" evidence="2">
    <location>
        <begin position="1"/>
        <end position="21"/>
    </location>
</feature>
<feature type="region of interest" description="Disordered" evidence="1">
    <location>
        <begin position="577"/>
        <end position="608"/>
    </location>
</feature>
<proteinExistence type="predicted"/>
<keyword evidence="4" id="KW-1185">Reference proteome</keyword>
<keyword evidence="2" id="KW-0732">Signal</keyword>
<comment type="caution">
    <text evidence="3">The sequence shown here is derived from an EMBL/GenBank/DDBJ whole genome shotgun (WGS) entry which is preliminary data.</text>
</comment>
<accession>A0A9P5Q4B8</accession>
<dbReference type="Proteomes" id="UP000772434">
    <property type="component" value="Unassembled WGS sequence"/>
</dbReference>
<organism evidence="3 4">
    <name type="scientific">Rhodocollybia butyracea</name>
    <dbReference type="NCBI Taxonomy" id="206335"/>
    <lineage>
        <taxon>Eukaryota</taxon>
        <taxon>Fungi</taxon>
        <taxon>Dikarya</taxon>
        <taxon>Basidiomycota</taxon>
        <taxon>Agaricomycotina</taxon>
        <taxon>Agaricomycetes</taxon>
        <taxon>Agaricomycetidae</taxon>
        <taxon>Agaricales</taxon>
        <taxon>Marasmiineae</taxon>
        <taxon>Omphalotaceae</taxon>
        <taxon>Rhodocollybia</taxon>
    </lineage>
</organism>
<evidence type="ECO:0000313" key="3">
    <source>
        <dbReference type="EMBL" id="KAF9074544.1"/>
    </source>
</evidence>
<feature type="region of interest" description="Disordered" evidence="1">
    <location>
        <begin position="151"/>
        <end position="173"/>
    </location>
</feature>
<feature type="region of interest" description="Disordered" evidence="1">
    <location>
        <begin position="318"/>
        <end position="383"/>
    </location>
</feature>